<dbReference type="InterPro" id="IPR048407">
    <property type="entry name" value="Dumpy_DPY"/>
</dbReference>
<comment type="caution">
    <text evidence="3">The sequence shown here is derived from an EMBL/GenBank/DDBJ whole genome shotgun (WGS) entry which is preliminary data.</text>
</comment>
<name>A0A0J7K006_LASNI</name>
<dbReference type="OrthoDB" id="4405280at2759"/>
<dbReference type="AlphaFoldDB" id="A0A0J7K006"/>
<dbReference type="InterPro" id="IPR009030">
    <property type="entry name" value="Growth_fac_rcpt_cys_sf"/>
</dbReference>
<dbReference type="PaxDb" id="67767-A0A0J7K006"/>
<dbReference type="PROSITE" id="PS50026">
    <property type="entry name" value="EGF_3"/>
    <property type="match status" value="2"/>
</dbReference>
<protein>
    <submittedName>
        <fullName evidence="3">Neurogenic locus notch protein</fullName>
    </submittedName>
</protein>
<dbReference type="SMART" id="SM00181">
    <property type="entry name" value="EGF"/>
    <property type="match status" value="2"/>
</dbReference>
<evidence type="ECO:0000259" key="2">
    <source>
        <dbReference type="PROSITE" id="PS50026"/>
    </source>
</evidence>
<proteinExistence type="predicted"/>
<sequence>MTPQNPCVPSPCGPFATCRDSGYANVPTCTCLENYIGSPPNCRPECTVDSECSSNRACLRQKCRDPCPGSCGIGAQCLVVNHMAVCLCPKGYTGDAFANCFPEPPRKLLAL</sequence>
<feature type="disulfide bond" evidence="1">
    <location>
        <begin position="12"/>
        <end position="29"/>
    </location>
</feature>
<dbReference type="STRING" id="67767.A0A0J7K006"/>
<dbReference type="Pfam" id="PF21164">
    <property type="entry name" value="Dumpy_DPY"/>
    <property type="match status" value="1"/>
</dbReference>
<reference evidence="3 4" key="1">
    <citation type="submission" date="2015-04" db="EMBL/GenBank/DDBJ databases">
        <title>Lasius niger genome sequencing.</title>
        <authorList>
            <person name="Konorov E.A."/>
            <person name="Nikitin M.A."/>
            <person name="Kirill M.V."/>
            <person name="Chang P."/>
        </authorList>
    </citation>
    <scope>NUCLEOTIDE SEQUENCE [LARGE SCALE GENOMIC DNA]</scope>
    <source>
        <tissue evidence="3">Whole</tissue>
    </source>
</reference>
<organism evidence="3 4">
    <name type="scientific">Lasius niger</name>
    <name type="common">Black garden ant</name>
    <dbReference type="NCBI Taxonomy" id="67767"/>
    <lineage>
        <taxon>Eukaryota</taxon>
        <taxon>Metazoa</taxon>
        <taxon>Ecdysozoa</taxon>
        <taxon>Arthropoda</taxon>
        <taxon>Hexapoda</taxon>
        <taxon>Insecta</taxon>
        <taxon>Pterygota</taxon>
        <taxon>Neoptera</taxon>
        <taxon>Endopterygota</taxon>
        <taxon>Hymenoptera</taxon>
        <taxon>Apocrita</taxon>
        <taxon>Aculeata</taxon>
        <taxon>Formicoidea</taxon>
        <taxon>Formicidae</taxon>
        <taxon>Formicinae</taxon>
        <taxon>Lasius</taxon>
        <taxon>Lasius</taxon>
    </lineage>
</organism>
<feature type="disulfide bond" evidence="1">
    <location>
        <begin position="67"/>
        <end position="77"/>
    </location>
</feature>
<feature type="domain" description="EGF-like" evidence="2">
    <location>
        <begin position="3"/>
        <end position="43"/>
    </location>
</feature>
<keyword evidence="1" id="KW-1015">Disulfide bond</keyword>
<dbReference type="EMBL" id="LBMM01019028">
    <property type="protein sequence ID" value="KMQ83639.1"/>
    <property type="molecule type" value="Genomic_DNA"/>
</dbReference>
<dbReference type="SUPFAM" id="SSF57184">
    <property type="entry name" value="Growth factor receptor domain"/>
    <property type="match status" value="1"/>
</dbReference>
<dbReference type="PANTHER" id="PTHR22963">
    <property type="entry name" value="ENDOGLIN-RELATED"/>
    <property type="match status" value="1"/>
</dbReference>
<comment type="caution">
    <text evidence="1">Lacks conserved residue(s) required for the propagation of feature annotation.</text>
</comment>
<dbReference type="Proteomes" id="UP000036403">
    <property type="component" value="Unassembled WGS sequence"/>
</dbReference>
<keyword evidence="1" id="KW-0245">EGF-like domain</keyword>
<dbReference type="SUPFAM" id="SSF90148">
    <property type="entry name" value="DPY module"/>
    <property type="match status" value="1"/>
</dbReference>
<accession>A0A0J7K006</accession>
<keyword evidence="4" id="KW-1185">Reference proteome</keyword>
<evidence type="ECO:0000313" key="4">
    <source>
        <dbReference type="Proteomes" id="UP000036403"/>
    </source>
</evidence>
<gene>
    <name evidence="3" type="ORF">RF55_19478</name>
</gene>
<dbReference type="InterPro" id="IPR000742">
    <property type="entry name" value="EGF"/>
</dbReference>
<feature type="domain" description="EGF-like" evidence="2">
    <location>
        <begin position="64"/>
        <end position="98"/>
    </location>
</feature>
<evidence type="ECO:0000313" key="3">
    <source>
        <dbReference type="EMBL" id="KMQ83639.1"/>
    </source>
</evidence>
<dbReference type="PANTHER" id="PTHR22963:SF38">
    <property type="entry name" value="LP13770P"/>
    <property type="match status" value="1"/>
</dbReference>
<evidence type="ECO:0000256" key="1">
    <source>
        <dbReference type="PROSITE-ProRule" id="PRU00076"/>
    </source>
</evidence>